<dbReference type="InterPro" id="IPR010998">
    <property type="entry name" value="Integrase_recombinase_N"/>
</dbReference>
<dbReference type="RefSeq" id="WP_256538811.1">
    <property type="nucleotide sequence ID" value="NZ_JANHOH010000002.1"/>
</dbReference>
<evidence type="ECO:0000256" key="2">
    <source>
        <dbReference type="ARBA" id="ARBA00023125"/>
    </source>
</evidence>
<dbReference type="InterPro" id="IPR013762">
    <property type="entry name" value="Integrase-like_cat_sf"/>
</dbReference>
<dbReference type="PROSITE" id="PS51898">
    <property type="entry name" value="TYR_RECOMBINASE"/>
    <property type="match status" value="1"/>
</dbReference>
<reference evidence="5 6" key="1">
    <citation type="submission" date="2022-07" db="EMBL/GenBank/DDBJ databases">
        <title>Mucilaginibacter sp. JC4.</title>
        <authorList>
            <person name="Le V."/>
            <person name="Ko S.-R."/>
            <person name="Ahn C.-Y."/>
            <person name="Oh H.-M."/>
        </authorList>
    </citation>
    <scope>NUCLEOTIDE SEQUENCE [LARGE SCALE GENOMIC DNA]</scope>
    <source>
        <strain evidence="5 6">JC4</strain>
    </source>
</reference>
<dbReference type="Pfam" id="PF17293">
    <property type="entry name" value="Arm-DNA-bind_5"/>
    <property type="match status" value="1"/>
</dbReference>
<dbReference type="InterPro" id="IPR011010">
    <property type="entry name" value="DNA_brk_join_enz"/>
</dbReference>
<evidence type="ECO:0000256" key="3">
    <source>
        <dbReference type="ARBA" id="ARBA00023172"/>
    </source>
</evidence>
<gene>
    <name evidence="5" type="ORF">NPE20_11605</name>
</gene>
<dbReference type="Proteomes" id="UP001204376">
    <property type="component" value="Unassembled WGS sequence"/>
</dbReference>
<protein>
    <submittedName>
        <fullName evidence="5">Site-specific integrase</fullName>
    </submittedName>
</protein>
<evidence type="ECO:0000256" key="1">
    <source>
        <dbReference type="ARBA" id="ARBA00008857"/>
    </source>
</evidence>
<evidence type="ECO:0000259" key="4">
    <source>
        <dbReference type="PROSITE" id="PS51898"/>
    </source>
</evidence>
<feature type="domain" description="Tyr recombinase" evidence="4">
    <location>
        <begin position="222"/>
        <end position="399"/>
    </location>
</feature>
<dbReference type="Pfam" id="PF00589">
    <property type="entry name" value="Phage_integrase"/>
    <property type="match status" value="1"/>
</dbReference>
<sequence>MKTTNTFGVHFLIRQDKLKEGKAPVYARITVNTDRILIGLKQWIDPKSWDIRKGAGKGAKDEVKSLNNYLSEVRTEFGECYRELQLKKKVITAADVKITFLRVEEVEHTLQSLFKFHNEREKHKLNENTLSHYLTTQRYLSEFINARYHKKDLSLKDVNFKFLSDFENFLRDYQPKKNKKPIGNTGAMTHLIRLKKMLNLAISLDWIGKNPFFGYRIKIRHEARQYLNKTELSALEAKTFALPRLDYVRDLFVFCCYTGLAYIDAINLTRSNIVVGIDNGLWIKTKRNKTLIPVNTPLLPKAVAILKKYETDYRAINNGTLFPLLSNQKMNSYLKEIADLCVIDKNLTSHIARHTFATTVTLSNNVPIETVSKMLGHTKIGTTQIYAKVIEQKVSDDMAVLRNKLG</sequence>
<keyword evidence="6" id="KW-1185">Reference proteome</keyword>
<evidence type="ECO:0000313" key="6">
    <source>
        <dbReference type="Proteomes" id="UP001204376"/>
    </source>
</evidence>
<accession>A0ABT1T3U2</accession>
<dbReference type="EMBL" id="JANHOH010000002">
    <property type="protein sequence ID" value="MCQ6958613.1"/>
    <property type="molecule type" value="Genomic_DNA"/>
</dbReference>
<organism evidence="5 6">
    <name type="scientific">Mucilaginibacter aquariorum</name>
    <dbReference type="NCBI Taxonomy" id="2967225"/>
    <lineage>
        <taxon>Bacteria</taxon>
        <taxon>Pseudomonadati</taxon>
        <taxon>Bacteroidota</taxon>
        <taxon>Sphingobacteriia</taxon>
        <taxon>Sphingobacteriales</taxon>
        <taxon>Sphingobacteriaceae</taxon>
        <taxon>Mucilaginibacter</taxon>
    </lineage>
</organism>
<dbReference type="InterPro" id="IPR050090">
    <property type="entry name" value="Tyrosine_recombinase_XerCD"/>
</dbReference>
<comment type="similarity">
    <text evidence="1">Belongs to the 'phage' integrase family.</text>
</comment>
<dbReference type="PANTHER" id="PTHR30349:SF64">
    <property type="entry name" value="PROPHAGE INTEGRASE INTD-RELATED"/>
    <property type="match status" value="1"/>
</dbReference>
<keyword evidence="2" id="KW-0238">DNA-binding</keyword>
<dbReference type="SUPFAM" id="SSF56349">
    <property type="entry name" value="DNA breaking-rejoining enzymes"/>
    <property type="match status" value="1"/>
</dbReference>
<evidence type="ECO:0000313" key="5">
    <source>
        <dbReference type="EMBL" id="MCQ6958613.1"/>
    </source>
</evidence>
<dbReference type="InterPro" id="IPR035386">
    <property type="entry name" value="Arm-DNA-bind_5"/>
</dbReference>
<dbReference type="InterPro" id="IPR002104">
    <property type="entry name" value="Integrase_catalytic"/>
</dbReference>
<keyword evidence="3" id="KW-0233">DNA recombination</keyword>
<dbReference type="Pfam" id="PF13102">
    <property type="entry name" value="Phage_int_SAM_5"/>
    <property type="match status" value="1"/>
</dbReference>
<comment type="caution">
    <text evidence="5">The sequence shown here is derived from an EMBL/GenBank/DDBJ whole genome shotgun (WGS) entry which is preliminary data.</text>
</comment>
<dbReference type="InterPro" id="IPR025269">
    <property type="entry name" value="SAM-like_dom"/>
</dbReference>
<dbReference type="Gene3D" id="1.10.150.130">
    <property type="match status" value="1"/>
</dbReference>
<proteinExistence type="inferred from homology"/>
<dbReference type="Gene3D" id="1.10.443.10">
    <property type="entry name" value="Intergrase catalytic core"/>
    <property type="match status" value="1"/>
</dbReference>
<name>A0ABT1T3U2_9SPHI</name>
<dbReference type="CDD" id="cd01185">
    <property type="entry name" value="INTN1_C_like"/>
    <property type="match status" value="1"/>
</dbReference>
<dbReference type="PANTHER" id="PTHR30349">
    <property type="entry name" value="PHAGE INTEGRASE-RELATED"/>
    <property type="match status" value="1"/>
</dbReference>